<dbReference type="Proteomes" id="UP000183209">
    <property type="component" value="Unassembled WGS sequence"/>
</dbReference>
<feature type="transmembrane region" description="Helical" evidence="1">
    <location>
        <begin position="12"/>
        <end position="35"/>
    </location>
</feature>
<dbReference type="EMBL" id="FPAG01000006">
    <property type="protein sequence ID" value="SFS93823.1"/>
    <property type="molecule type" value="Genomic_DNA"/>
</dbReference>
<proteinExistence type="predicted"/>
<feature type="transmembrane region" description="Helical" evidence="1">
    <location>
        <begin position="128"/>
        <end position="148"/>
    </location>
</feature>
<dbReference type="OrthoDB" id="1467772at2"/>
<accession>A0A1I6TX67</accession>
<keyword evidence="1" id="KW-1133">Transmembrane helix</keyword>
<name>A0A1I6TX67_9FLAO</name>
<feature type="transmembrane region" description="Helical" evidence="1">
    <location>
        <begin position="200"/>
        <end position="217"/>
    </location>
</feature>
<organism evidence="2 3">
    <name type="scientific">Zhouia amylolytica</name>
    <dbReference type="NCBI Taxonomy" id="376730"/>
    <lineage>
        <taxon>Bacteria</taxon>
        <taxon>Pseudomonadati</taxon>
        <taxon>Bacteroidota</taxon>
        <taxon>Flavobacteriia</taxon>
        <taxon>Flavobacteriales</taxon>
        <taxon>Flavobacteriaceae</taxon>
        <taxon>Zhouia</taxon>
    </lineage>
</organism>
<feature type="transmembrane region" description="Helical" evidence="1">
    <location>
        <begin position="41"/>
        <end position="60"/>
    </location>
</feature>
<gene>
    <name evidence="2" type="ORF">SAMN04487906_2211</name>
</gene>
<evidence type="ECO:0008006" key="4">
    <source>
        <dbReference type="Google" id="ProtNLM"/>
    </source>
</evidence>
<keyword evidence="1" id="KW-0812">Transmembrane</keyword>
<feature type="transmembrane region" description="Helical" evidence="1">
    <location>
        <begin position="72"/>
        <end position="92"/>
    </location>
</feature>
<feature type="transmembrane region" description="Helical" evidence="1">
    <location>
        <begin position="250"/>
        <end position="269"/>
    </location>
</feature>
<sequence>MQWIKTIFNFYIDASIHVALAVYALIQVTCINYNIPFEENLSIAILLGVIVSYNFLKYAEGAEKYLIVKRKYTKIIQFFSFACAGGAVYFMMKLPLRTWVLLGILTFISALYMIPISKIGKNIRSLTGIKVFIVASVWALITVVLPVLDKRLEMTADLVVETVQRFLFVVAVMVPFEIRDLSRDAQNLKTIPQLLGVRKAKMFGILLMLLLYLFDFLKDEINIGEHLVLAFVTILVIVFVGLAKENQGKYYSAFWVEGIPIVWWLLLLFF</sequence>
<evidence type="ECO:0000313" key="2">
    <source>
        <dbReference type="EMBL" id="SFS93823.1"/>
    </source>
</evidence>
<feature type="transmembrane region" description="Helical" evidence="1">
    <location>
        <begin position="223"/>
        <end position="243"/>
    </location>
</feature>
<dbReference type="RefSeq" id="WP_074978854.1">
    <property type="nucleotide sequence ID" value="NZ_FPAG01000006.1"/>
</dbReference>
<feature type="transmembrane region" description="Helical" evidence="1">
    <location>
        <begin position="98"/>
        <end position="116"/>
    </location>
</feature>
<keyword evidence="1" id="KW-0472">Membrane</keyword>
<reference evidence="2 3" key="1">
    <citation type="submission" date="2016-10" db="EMBL/GenBank/DDBJ databases">
        <authorList>
            <person name="de Groot N.N."/>
        </authorList>
    </citation>
    <scope>NUCLEOTIDE SEQUENCE [LARGE SCALE GENOMIC DNA]</scope>
    <source>
        <strain evidence="2 3">CGMCC 1.6114</strain>
    </source>
</reference>
<dbReference type="AlphaFoldDB" id="A0A1I6TX67"/>
<evidence type="ECO:0000313" key="3">
    <source>
        <dbReference type="Proteomes" id="UP000183209"/>
    </source>
</evidence>
<protein>
    <recommendedName>
        <fullName evidence="4">UbiA prenyltransferase family protein</fullName>
    </recommendedName>
</protein>
<evidence type="ECO:0000256" key="1">
    <source>
        <dbReference type="SAM" id="Phobius"/>
    </source>
</evidence>
<feature type="transmembrane region" description="Helical" evidence="1">
    <location>
        <begin position="163"/>
        <end position="179"/>
    </location>
</feature>